<evidence type="ECO:0000313" key="4">
    <source>
        <dbReference type="Proteomes" id="UP000186931"/>
    </source>
</evidence>
<evidence type="ECO:0000256" key="2">
    <source>
        <dbReference type="SAM" id="SignalP"/>
    </source>
</evidence>
<sequence>MTKLLMPAVLVLLSSLILSATLFADAPEPKAYLFFALGLLVLLGLGTYVFRQIQKTIRYHMNKSAD</sequence>
<dbReference type="AlphaFoldDB" id="A0A1E8E1E7"/>
<evidence type="ECO:0000313" key="3">
    <source>
        <dbReference type="EMBL" id="OFE43481.1"/>
    </source>
</evidence>
<protein>
    <submittedName>
        <fullName evidence="3">Uncharacterized protein</fullName>
    </submittedName>
</protein>
<reference evidence="3 4" key="1">
    <citation type="submission" date="2016-10" db="EMBL/GenBank/DDBJ databases">
        <title>Genome of airborne Acinetobacter sp. 5-2Ac02 in the hospital environment: Species near to Acinetobacter towneri.</title>
        <authorList>
            <person name="Barbosa B."/>
            <person name="Fernandez-Garcia L."/>
            <person name="Gato E."/>
            <person name="Leao R."/>
            <person name="Albano R."/>
            <person name="Fernandez B."/>
            <person name="Fernandez-Cuenca F."/>
            <person name="Marques E."/>
            <person name="Tomas M."/>
        </authorList>
    </citation>
    <scope>NUCLEOTIDE SEQUENCE [LARGE SCALE GENOMIC DNA]</scope>
    <source>
        <strain evidence="3 4">5-2Ac02</strain>
    </source>
</reference>
<keyword evidence="2" id="KW-0732">Signal</keyword>
<evidence type="ECO:0000256" key="1">
    <source>
        <dbReference type="SAM" id="Phobius"/>
    </source>
</evidence>
<proteinExistence type="predicted"/>
<dbReference type="RefSeq" id="WP_070154427.1">
    <property type="nucleotide sequence ID" value="NZ_MKQS01000012.1"/>
</dbReference>
<keyword evidence="1" id="KW-0472">Membrane</keyword>
<feature type="chain" id="PRO_5009213288" evidence="2">
    <location>
        <begin position="25"/>
        <end position="66"/>
    </location>
</feature>
<keyword evidence="1" id="KW-1133">Transmembrane helix</keyword>
<accession>A0A1E8E1E7</accession>
<gene>
    <name evidence="3" type="ORF">BJN41_07400</name>
</gene>
<feature type="signal peptide" evidence="2">
    <location>
        <begin position="1"/>
        <end position="24"/>
    </location>
</feature>
<name>A0A1E8E1E7_9GAMM</name>
<organism evidence="3 4">
    <name type="scientific">Acinetobacter towneri</name>
    <dbReference type="NCBI Taxonomy" id="202956"/>
    <lineage>
        <taxon>Bacteria</taxon>
        <taxon>Pseudomonadati</taxon>
        <taxon>Pseudomonadota</taxon>
        <taxon>Gammaproteobacteria</taxon>
        <taxon>Moraxellales</taxon>
        <taxon>Moraxellaceae</taxon>
        <taxon>Acinetobacter</taxon>
    </lineage>
</organism>
<dbReference type="EMBL" id="MKQS01000012">
    <property type="protein sequence ID" value="OFE43481.1"/>
    <property type="molecule type" value="Genomic_DNA"/>
</dbReference>
<dbReference type="Proteomes" id="UP000186931">
    <property type="component" value="Unassembled WGS sequence"/>
</dbReference>
<feature type="transmembrane region" description="Helical" evidence="1">
    <location>
        <begin position="33"/>
        <end position="50"/>
    </location>
</feature>
<keyword evidence="1" id="KW-0812">Transmembrane</keyword>
<comment type="caution">
    <text evidence="3">The sequence shown here is derived from an EMBL/GenBank/DDBJ whole genome shotgun (WGS) entry which is preliminary data.</text>
</comment>